<keyword evidence="2" id="KW-0812">Transmembrane</keyword>
<accession>A0A0D8JF22</accession>
<feature type="compositionally biased region" description="Low complexity" evidence="1">
    <location>
        <begin position="45"/>
        <end position="58"/>
    </location>
</feature>
<dbReference type="Proteomes" id="UP000032544">
    <property type="component" value="Unassembled WGS sequence"/>
</dbReference>
<dbReference type="STRING" id="1544798.LH29_02825"/>
<proteinExistence type="predicted"/>
<dbReference type="AlphaFoldDB" id="A0A0D8JF22"/>
<dbReference type="Pfam" id="PF16118">
    <property type="entry name" value="DUF4834"/>
    <property type="match status" value="1"/>
</dbReference>
<name>A0A0D8JF22_9BACT</name>
<protein>
    <recommendedName>
        <fullName evidence="5">DUF4834 domain-containing protein</fullName>
    </recommendedName>
</protein>
<evidence type="ECO:0000313" key="3">
    <source>
        <dbReference type="EMBL" id="KJF44443.1"/>
    </source>
</evidence>
<dbReference type="RefSeq" id="WP_045025999.1">
    <property type="nucleotide sequence ID" value="NZ_CAJXKZ010000006.1"/>
</dbReference>
<dbReference type="OrthoDB" id="1122320at2"/>
<dbReference type="InterPro" id="IPR032272">
    <property type="entry name" value="DUF4834"/>
</dbReference>
<evidence type="ECO:0000313" key="4">
    <source>
        <dbReference type="Proteomes" id="UP000032544"/>
    </source>
</evidence>
<organism evidence="3 4">
    <name type="scientific">Draconibacterium sediminis</name>
    <dbReference type="NCBI Taxonomy" id="1544798"/>
    <lineage>
        <taxon>Bacteria</taxon>
        <taxon>Pseudomonadati</taxon>
        <taxon>Bacteroidota</taxon>
        <taxon>Bacteroidia</taxon>
        <taxon>Marinilabiliales</taxon>
        <taxon>Prolixibacteraceae</taxon>
        <taxon>Draconibacterium</taxon>
    </lineage>
</organism>
<keyword evidence="4" id="KW-1185">Reference proteome</keyword>
<keyword evidence="2" id="KW-0472">Membrane</keyword>
<dbReference type="EMBL" id="JRHC01000001">
    <property type="protein sequence ID" value="KJF44443.1"/>
    <property type="molecule type" value="Genomic_DNA"/>
</dbReference>
<comment type="caution">
    <text evidence="3">The sequence shown here is derived from an EMBL/GenBank/DDBJ whole genome shotgun (WGS) entry which is preliminary data.</text>
</comment>
<feature type="region of interest" description="Disordered" evidence="1">
    <location>
        <begin position="45"/>
        <end position="90"/>
    </location>
</feature>
<reference evidence="3 4" key="1">
    <citation type="submission" date="2014-09" db="EMBL/GenBank/DDBJ databases">
        <title>Draft Genome Sequence of Draconibacterium sp. JN14CK-3.</title>
        <authorList>
            <person name="Dong C."/>
            <person name="Lai Q."/>
            <person name="Shao Z."/>
        </authorList>
    </citation>
    <scope>NUCLEOTIDE SEQUENCE [LARGE SCALE GENOMIC DNA]</scope>
    <source>
        <strain evidence="3 4">JN14CK-3</strain>
    </source>
</reference>
<feature type="compositionally biased region" description="Basic and acidic residues" evidence="1">
    <location>
        <begin position="59"/>
        <end position="83"/>
    </location>
</feature>
<evidence type="ECO:0000256" key="1">
    <source>
        <dbReference type="SAM" id="MobiDB-lite"/>
    </source>
</evidence>
<evidence type="ECO:0000256" key="2">
    <source>
        <dbReference type="SAM" id="Phobius"/>
    </source>
</evidence>
<feature type="transmembrane region" description="Helical" evidence="2">
    <location>
        <begin position="12"/>
        <end position="34"/>
    </location>
</feature>
<evidence type="ECO:0008006" key="5">
    <source>
        <dbReference type="Google" id="ProtNLM"/>
    </source>
</evidence>
<keyword evidence="2" id="KW-1133">Transmembrane helix</keyword>
<sequence>MALFITLYLVGFLRTLVIIAVIYFGFRFVVRYIFPKIIDKGMKNMQQKMQEQQRQQQPKRPEGEVTVENRRSNNRNNPDKGEYVDFEEVD</sequence>
<gene>
    <name evidence="3" type="ORF">LH29_02825</name>
</gene>